<dbReference type="Gene3D" id="3.30.40.10">
    <property type="entry name" value="Zinc/RING finger domain, C3HC4 (zinc finger)"/>
    <property type="match status" value="1"/>
</dbReference>
<dbReference type="GO" id="GO:0016567">
    <property type="term" value="P:protein ubiquitination"/>
    <property type="evidence" value="ECO:0007669"/>
    <property type="project" value="UniProtKB-UniRule"/>
</dbReference>
<keyword evidence="4 5" id="KW-0833">Ubl conjugation pathway</keyword>
<dbReference type="EMBL" id="AUSU01010233">
    <property type="protein sequence ID" value="EPS57434.1"/>
    <property type="molecule type" value="Genomic_DNA"/>
</dbReference>
<dbReference type="Gene3D" id="1.25.10.10">
    <property type="entry name" value="Leucine-rich Repeat Variant"/>
    <property type="match status" value="1"/>
</dbReference>
<reference evidence="7 8" key="1">
    <citation type="journal article" date="2013" name="BMC Genomics">
        <title>The miniature genome of a carnivorous plant Genlisea aurea contains a low number of genes and short non-coding sequences.</title>
        <authorList>
            <person name="Leushkin E.V."/>
            <person name="Sutormin R.A."/>
            <person name="Nabieva E.R."/>
            <person name="Penin A.A."/>
            <person name="Kondrashov A.S."/>
            <person name="Logacheva M.D."/>
        </authorList>
    </citation>
    <scope>NUCLEOTIDE SEQUENCE [LARGE SCALE GENOMIC DNA]</scope>
</reference>
<dbReference type="InterPro" id="IPR003613">
    <property type="entry name" value="Ubox_domain"/>
</dbReference>
<dbReference type="SUPFAM" id="SSF57850">
    <property type="entry name" value="RING/U-box"/>
    <property type="match status" value="1"/>
</dbReference>
<dbReference type="UniPathway" id="UPA00143"/>
<protein>
    <recommendedName>
        <fullName evidence="5 6">U-box domain-containing protein</fullName>
        <ecNumber evidence="5">2.3.2.27</ecNumber>
    </recommendedName>
    <alternativeName>
        <fullName evidence="5">RING-type E3 ubiquitin transferase PUB</fullName>
    </alternativeName>
</protein>
<dbReference type="Pfam" id="PF04564">
    <property type="entry name" value="U-box"/>
    <property type="match status" value="1"/>
</dbReference>
<comment type="pathway">
    <text evidence="2 5">Protein modification; protein ubiquitination.</text>
</comment>
<dbReference type="InterPro" id="IPR058678">
    <property type="entry name" value="ARM_PUB"/>
</dbReference>
<evidence type="ECO:0000256" key="1">
    <source>
        <dbReference type="ARBA" id="ARBA00000900"/>
    </source>
</evidence>
<feature type="domain" description="U-box" evidence="6">
    <location>
        <begin position="5"/>
        <end position="80"/>
    </location>
</feature>
<comment type="caution">
    <text evidence="7">The sequence shown here is derived from an EMBL/GenBank/DDBJ whole genome shotgun (WGS) entry which is preliminary data.</text>
</comment>
<organism evidence="7 8">
    <name type="scientific">Genlisea aurea</name>
    <dbReference type="NCBI Taxonomy" id="192259"/>
    <lineage>
        <taxon>Eukaryota</taxon>
        <taxon>Viridiplantae</taxon>
        <taxon>Streptophyta</taxon>
        <taxon>Embryophyta</taxon>
        <taxon>Tracheophyta</taxon>
        <taxon>Spermatophyta</taxon>
        <taxon>Magnoliopsida</taxon>
        <taxon>eudicotyledons</taxon>
        <taxon>Gunneridae</taxon>
        <taxon>Pentapetalae</taxon>
        <taxon>asterids</taxon>
        <taxon>lamiids</taxon>
        <taxon>Lamiales</taxon>
        <taxon>Lentibulariaceae</taxon>
        <taxon>Genlisea</taxon>
    </lineage>
</organism>
<dbReference type="OrthoDB" id="10064100at2759"/>
<evidence type="ECO:0000256" key="5">
    <source>
        <dbReference type="RuleBase" id="RU369093"/>
    </source>
</evidence>
<comment type="function">
    <text evidence="5">Functions as an E3 ubiquitin ligase.</text>
</comment>
<dbReference type="Proteomes" id="UP000015453">
    <property type="component" value="Unassembled WGS sequence"/>
</dbReference>
<dbReference type="InterPro" id="IPR045210">
    <property type="entry name" value="RING-Ubox_PUB"/>
</dbReference>
<dbReference type="SMART" id="SM00504">
    <property type="entry name" value="Ubox"/>
    <property type="match status" value="1"/>
</dbReference>
<evidence type="ECO:0000313" key="7">
    <source>
        <dbReference type="EMBL" id="EPS57434.1"/>
    </source>
</evidence>
<dbReference type="InterPro" id="IPR013083">
    <property type="entry name" value="Znf_RING/FYVE/PHD"/>
</dbReference>
<feature type="non-terminal residue" evidence="7">
    <location>
        <position position="397"/>
    </location>
</feature>
<dbReference type="EC" id="2.3.2.27" evidence="5"/>
<dbReference type="PANTHER" id="PTHR22849">
    <property type="entry name" value="WDSAM1 PROTEIN"/>
    <property type="match status" value="1"/>
</dbReference>
<gene>
    <name evidence="7" type="ORF">M569_17384</name>
</gene>
<sequence length="397" mass="43700">MAEIEIPPYFLCPISLEIMKDPVTVSTGITYDRDSIEKWIFSDGNLTCPVTRQPLSDPELTPNVTLRRVIQSWSAYNALERLPTPRAPVGKSEILKILGEARSPDAHANCLVKFQSIASASQSNRRAMEAAGVVEFLASLIIRNTLELSRTISQDSIEAIDEALSILFTLQLSEKSLASLSNADFISSLTRSMLNGSFESRAYSIMLLNQTLEFADPATLIGLKPDFFQQSTLILKDDISKKASKSALSALITSAPWGRNRIKAVESGIVPILVEQLLDQPERRACEAILALLDLLCQCAEGRAEFLSHASGLAVVSKKILRVSQAASEKGVRIIHSVAKYSATKGILQEMIQFGVVAKLCLVLQVDSGIRTKEKALDILKMHHRTWRNSPCRPHVM</sequence>
<dbReference type="InterPro" id="IPR011989">
    <property type="entry name" value="ARM-like"/>
</dbReference>
<dbReference type="Pfam" id="PF25598">
    <property type="entry name" value="ARM_PUB"/>
    <property type="match status" value="1"/>
</dbReference>
<keyword evidence="3 5" id="KW-0808">Transferase</keyword>
<dbReference type="InterPro" id="IPR016024">
    <property type="entry name" value="ARM-type_fold"/>
</dbReference>
<accession>S8BSS6</accession>
<evidence type="ECO:0000256" key="3">
    <source>
        <dbReference type="ARBA" id="ARBA00022679"/>
    </source>
</evidence>
<dbReference type="AlphaFoldDB" id="S8BSS6"/>
<dbReference type="CDD" id="cd16664">
    <property type="entry name" value="RING-Ubox_PUB"/>
    <property type="match status" value="1"/>
</dbReference>
<dbReference type="PANTHER" id="PTHR22849:SF132">
    <property type="entry name" value="E3 UBIQUITIN-PROTEIN LIGASE PUB23"/>
    <property type="match status" value="1"/>
</dbReference>
<keyword evidence="8" id="KW-1185">Reference proteome</keyword>
<evidence type="ECO:0000256" key="4">
    <source>
        <dbReference type="ARBA" id="ARBA00022786"/>
    </source>
</evidence>
<dbReference type="FunFam" id="3.30.40.10:FF:000442">
    <property type="entry name" value="RING-type E3 ubiquitin transferase"/>
    <property type="match status" value="1"/>
</dbReference>
<dbReference type="InterPro" id="IPR045185">
    <property type="entry name" value="PUB22/23/24-like"/>
</dbReference>
<evidence type="ECO:0000256" key="2">
    <source>
        <dbReference type="ARBA" id="ARBA00004906"/>
    </source>
</evidence>
<comment type="catalytic activity">
    <reaction evidence="1 5">
        <text>S-ubiquitinyl-[E2 ubiquitin-conjugating enzyme]-L-cysteine + [acceptor protein]-L-lysine = [E2 ubiquitin-conjugating enzyme]-L-cysteine + N(6)-ubiquitinyl-[acceptor protein]-L-lysine.</text>
        <dbReference type="EC" id="2.3.2.27"/>
    </reaction>
</comment>
<proteinExistence type="predicted"/>
<name>S8BSS6_9LAMI</name>
<dbReference type="PROSITE" id="PS51698">
    <property type="entry name" value="U_BOX"/>
    <property type="match status" value="1"/>
</dbReference>
<evidence type="ECO:0000313" key="8">
    <source>
        <dbReference type="Proteomes" id="UP000015453"/>
    </source>
</evidence>
<dbReference type="GO" id="GO:0061630">
    <property type="term" value="F:ubiquitin protein ligase activity"/>
    <property type="evidence" value="ECO:0007669"/>
    <property type="project" value="UniProtKB-UniRule"/>
</dbReference>
<evidence type="ECO:0000259" key="6">
    <source>
        <dbReference type="PROSITE" id="PS51698"/>
    </source>
</evidence>
<dbReference type="SUPFAM" id="SSF48371">
    <property type="entry name" value="ARM repeat"/>
    <property type="match status" value="1"/>
</dbReference>